<organism evidence="3 4">
    <name type="scientific">Terrimonas ginsenosidimutans</name>
    <dbReference type="NCBI Taxonomy" id="2908004"/>
    <lineage>
        <taxon>Bacteria</taxon>
        <taxon>Pseudomonadati</taxon>
        <taxon>Bacteroidota</taxon>
        <taxon>Chitinophagia</taxon>
        <taxon>Chitinophagales</taxon>
        <taxon>Chitinophagaceae</taxon>
        <taxon>Terrimonas</taxon>
    </lineage>
</organism>
<dbReference type="InterPro" id="IPR027417">
    <property type="entry name" value="P-loop_NTPase"/>
</dbReference>
<gene>
    <name evidence="3" type="ORF">LZZ85_05550</name>
</gene>
<evidence type="ECO:0000313" key="4">
    <source>
        <dbReference type="Proteomes" id="UP001165367"/>
    </source>
</evidence>
<dbReference type="InterPro" id="IPR049468">
    <property type="entry name" value="Restrct_endonuc-II-like_dom"/>
</dbReference>
<reference evidence="3" key="1">
    <citation type="submission" date="2022-01" db="EMBL/GenBank/DDBJ databases">
        <authorList>
            <person name="Jo J.-H."/>
            <person name="Im W.-T."/>
        </authorList>
    </citation>
    <scope>NUCLEOTIDE SEQUENCE</scope>
    <source>
        <strain evidence="3">NA20</strain>
    </source>
</reference>
<dbReference type="InterPro" id="IPR041679">
    <property type="entry name" value="DNA2/NAM7-like_C"/>
</dbReference>
<dbReference type="RefSeq" id="WP_237869413.1">
    <property type="nucleotide sequence ID" value="NZ_JAKLTR010000003.1"/>
</dbReference>
<dbReference type="PANTHER" id="PTHR10887">
    <property type="entry name" value="DNA2/NAM7 HELICASE FAMILY"/>
    <property type="match status" value="1"/>
</dbReference>
<protein>
    <submittedName>
        <fullName evidence="3">AAA domain-containing protein</fullName>
    </submittedName>
</protein>
<feature type="domain" description="Restriction endonuclease type II-like" evidence="2">
    <location>
        <begin position="1378"/>
        <end position="1473"/>
    </location>
</feature>
<name>A0ABS9KN21_9BACT</name>
<dbReference type="Proteomes" id="UP001165367">
    <property type="component" value="Unassembled WGS sequence"/>
</dbReference>
<comment type="caution">
    <text evidence="3">The sequence shown here is derived from an EMBL/GenBank/DDBJ whole genome shotgun (WGS) entry which is preliminary data.</text>
</comment>
<dbReference type="InterPro" id="IPR045055">
    <property type="entry name" value="DNA2/NAM7-like"/>
</dbReference>
<dbReference type="Pfam" id="PF13087">
    <property type="entry name" value="AAA_12"/>
    <property type="match status" value="1"/>
</dbReference>
<dbReference type="Gene3D" id="3.40.960.10">
    <property type="entry name" value="VSR Endonuclease"/>
    <property type="match status" value="1"/>
</dbReference>
<dbReference type="SUPFAM" id="SSF52540">
    <property type="entry name" value="P-loop containing nucleoside triphosphate hydrolases"/>
    <property type="match status" value="1"/>
</dbReference>
<sequence length="1478" mass="169082">MTDIVFLKALRDKLKGGNARSIHLNSLPGRYAARLDLAELNYIEDGLADKFLQLLFSKANFEFKLSFDQMDLNSIAEDEQKRLGLLSKRLDSIFFENEDNFKEHGTKTFGFGYPLIIKPSRQDPKKIIKAPLFIWPLEIYKSMNKVNTWSVLRNKQKNEQGKIVDEDIHSIGLNEVLVSFVKTDENISIAKINEELLDDTVIDRLELIDTCIAVLESMNAESSLNTRQSLQEKLDSPVAPLPEAKWLESVTGNKPWIHFGGVFGLFRSQKESIITDIDRLIERFDDFSFDDLSVGLSGKPFSAIETDPTQQEILNSLTIQPRKIIQGPPGTGKSQTLTALITNAMDNGLKCLVVCEKKTALEVIRQNLHKENPQLAELAALIEDIQSDRDGIVNSVRERINASNAHDYFNQTGYTTKQDALAASVTSLNEQHAALERKIFQGKSWTEVVGIYLQRSKGCDPAALKGLIDYRWFSFSNTSAEVPETLALLQKAEPLFRQLSSEAHPLEILHDTIFGRDNFYGFRVVVEERSDDLIERTSLLIGDLKAHRTGADEWHQNVYPSYAGYLRKAIDEWYPFMSGTVLLPEDPLPGSLDLESICLSWQTQAEPIIRSMQSQLTGYHQWLTKHYADYYLPLRSEIDAYLSFFAEHVSIYGEKFYRNKPFDQMLTKFFGIFSKRQKLLRQARLDAVHRLSNVVGAFGRQSYLSHAFPQTEELPDLKVLHDNILQLKQQADAWYGRIEEVIEDYVHRMNAHSLHEQYQEQKEVVATQQKQVLDLVDHHNSIINDAKIDAGDTLGDHMEALAKVADKSTAVQLLLQEFRKFFSQQKTISEAFVKDLHELNDSISTPPLFHEGGIVPMNSEACSGWLNAQHQSGQLLREQIETARDYYEWKNFFVACTDPQKAIIRGFIASGLQDWTLQFESWYLGQVLLQNENRDLPRNDERIENYVRARAEFRNVQVKSILHRWQQRQQASLHRSTYAGVNPTTLFNKRGSRGERRNSLRKIINTDFELFTDFYPVVMVNPTVCSSILPLQEGLFDVVIFDEASQLRLEDTFAGLIRGKVKIVSGDSQQMPPSSYFQGGAAILDPHEEEIELAEEEELMQAKHKIDNSLNLADSESLLVFAENNGYRQSYLKVHYRSQHPALIDFSNHAFYGRRLLPMPARTAYTPIEFEQVNGVYDEQVNHDEARRVIEILLNRIQPLSDGRYPSVGIATFNLYQRNLILAELAKARQQNPEHDKKIEAFGSSLFVKNLENIQGDERDVIIISTTFGKNKEGKFRQSFGPIIQRNGYKLLNVIVTRAKMKVFVCTSIPEENIQQYPVLLQQLRNNGRAVFYAYLAYAKAVHEGNLEQVASILAQLFDNCENKVFDVAGMAGTESPFEEEVYEQLVEKLGAHRVKQQYQVGGFRVDLMILPEIPGGKMMAIECDGAKYHSSREAYAWDSFRQQELEKQGFIFHRLWSTNWWISPEKELQKLLRLSGI</sequence>
<evidence type="ECO:0000259" key="1">
    <source>
        <dbReference type="Pfam" id="PF13087"/>
    </source>
</evidence>
<dbReference type="Pfam" id="PF18741">
    <property type="entry name" value="MTES_1575"/>
    <property type="match status" value="1"/>
</dbReference>
<dbReference type="InterPro" id="IPR047187">
    <property type="entry name" value="SF1_C_Upf1"/>
</dbReference>
<accession>A0ABS9KN21</accession>
<dbReference type="CDD" id="cd18808">
    <property type="entry name" value="SF1_C_Upf1"/>
    <property type="match status" value="1"/>
</dbReference>
<feature type="domain" description="DNA2/NAM7 helicase-like C-terminal" evidence="1">
    <location>
        <begin position="1117"/>
        <end position="1306"/>
    </location>
</feature>
<evidence type="ECO:0000313" key="3">
    <source>
        <dbReference type="EMBL" id="MCG2613732.1"/>
    </source>
</evidence>
<proteinExistence type="predicted"/>
<dbReference type="InterPro" id="IPR011335">
    <property type="entry name" value="Restrct_endonuc-II-like"/>
</dbReference>
<dbReference type="Gene3D" id="3.40.50.300">
    <property type="entry name" value="P-loop containing nucleotide triphosphate hydrolases"/>
    <property type="match status" value="3"/>
</dbReference>
<keyword evidence="4" id="KW-1185">Reference proteome</keyword>
<evidence type="ECO:0000259" key="2">
    <source>
        <dbReference type="Pfam" id="PF18741"/>
    </source>
</evidence>
<dbReference type="EMBL" id="JAKLTR010000003">
    <property type="protein sequence ID" value="MCG2613732.1"/>
    <property type="molecule type" value="Genomic_DNA"/>
</dbReference>
<dbReference type="SUPFAM" id="SSF52980">
    <property type="entry name" value="Restriction endonuclease-like"/>
    <property type="match status" value="1"/>
</dbReference>